<dbReference type="EMBL" id="FUYJ01000002">
    <property type="protein sequence ID" value="SKA95388.1"/>
    <property type="molecule type" value="Genomic_DNA"/>
</dbReference>
<dbReference type="Pfam" id="PF02368">
    <property type="entry name" value="Big_2"/>
    <property type="match status" value="1"/>
</dbReference>
<evidence type="ECO:0000259" key="2">
    <source>
        <dbReference type="PROSITE" id="PS51272"/>
    </source>
</evidence>
<gene>
    <name evidence="3" type="ORF">SAMN04244570_1621</name>
</gene>
<accession>A0A1T4Y1N3</accession>
<dbReference type="PANTHER" id="PTHR40446:SF2">
    <property type="entry name" value="N-ACETYLGLUCOSAMINE-1-PHOSPHODIESTER ALPHA-N-ACETYLGLUCOSAMINIDASE"/>
    <property type="match status" value="1"/>
</dbReference>
<feature type="domain" description="SLH" evidence="2">
    <location>
        <begin position="643"/>
        <end position="706"/>
    </location>
</feature>
<evidence type="ECO:0000313" key="3">
    <source>
        <dbReference type="EMBL" id="SKA95388.1"/>
    </source>
</evidence>
<sequence length="757" mass="81098">MSAVMLVSLPFGASASTKTVTSYPVSSGVNYSQYTYSGSSYINHLEVNLGDPHTKLKMGVPSPIAKTAPTLTLANRDSKEGNRVVGAVNASFFDMKTGMPMYLLSEGNEIVNGGVISQSNSYYVSHPIAFGVTKDGLAEIDNFNLGIQVGAKGNVYQMTGINRERQADETIIFTPQHYKKSTGSNEFGIEIVVETNAPITSTHYGQKVQGKVVKVRGYGEKAAVSIPSNGFVLSVHGKKGLERFKSLTVGDDVSLDLSIDDKWKDSQFMMASGPMLVKDGKRHITMDTSNWRATAKTARTAIAISKDKKQVHLVTVDSRSGYSNGMTLTQFANYLVSKGYDRALNFDGGGSTTMGIRKYGSNQVVLANRTTNASQRNISAIVEAVSTAPTGEPAIVSVSRSNIGEMLVGATATLKLNHVLDAHYNPIVPNASQLKVTSGKGTVEGTGLTYKAIKAGEDRIYVNYGSAEQSFPVQVVAEPAKLTVKASAKSVKPGEKINFTATPADASGKPIIYQPSQLTWSVTGDQIGSVNSNGTFNATKAGKGQVNATLGTKTIAVPIEVKSTSTSTPKPTPPTGGGNGTDTNLFKDVPKSYPYAEEIYYLRDQKVINGDIDGKFNPSHTLSRQHAAVILSRAFDLAPVDNAKTSFSDVPKTHRYYKEISAIANANIVGGYSDGTFNPNGQLTRAQMAMILVKAYKLEGESSAKFKDVSPQHGAYKQIHILANHGITTGNEKGEFMPGRAVNRAQFSAFLYRSMNL</sequence>
<dbReference type="PROSITE" id="PS51272">
    <property type="entry name" value="SLH"/>
    <property type="match status" value="3"/>
</dbReference>
<proteinExistence type="predicted"/>
<organism evidence="3 4">
    <name type="scientific">Sporosarcina newyorkensis</name>
    <dbReference type="NCBI Taxonomy" id="759851"/>
    <lineage>
        <taxon>Bacteria</taxon>
        <taxon>Bacillati</taxon>
        <taxon>Bacillota</taxon>
        <taxon>Bacilli</taxon>
        <taxon>Bacillales</taxon>
        <taxon>Caryophanaceae</taxon>
        <taxon>Sporosarcina</taxon>
    </lineage>
</organism>
<dbReference type="Proteomes" id="UP000190042">
    <property type="component" value="Unassembled WGS sequence"/>
</dbReference>
<dbReference type="AlphaFoldDB" id="A0A1T4Y1N3"/>
<reference evidence="4" key="1">
    <citation type="submission" date="2017-02" db="EMBL/GenBank/DDBJ databases">
        <authorList>
            <person name="Varghese N."/>
            <person name="Submissions S."/>
        </authorList>
    </citation>
    <scope>NUCLEOTIDE SEQUENCE [LARGE SCALE GENOMIC DNA]</scope>
    <source>
        <strain evidence="4">DSM 23966</strain>
    </source>
</reference>
<feature type="domain" description="SLH" evidence="2">
    <location>
        <begin position="707"/>
        <end position="757"/>
    </location>
</feature>
<dbReference type="Pfam" id="PF09992">
    <property type="entry name" value="NAGPA"/>
    <property type="match status" value="1"/>
</dbReference>
<feature type="region of interest" description="Disordered" evidence="1">
    <location>
        <begin position="562"/>
        <end position="587"/>
    </location>
</feature>
<evidence type="ECO:0000256" key="1">
    <source>
        <dbReference type="SAM" id="MobiDB-lite"/>
    </source>
</evidence>
<dbReference type="InterPro" id="IPR003343">
    <property type="entry name" value="Big_2"/>
</dbReference>
<keyword evidence="4" id="KW-1185">Reference proteome</keyword>
<dbReference type="PANTHER" id="PTHR40446">
    <property type="entry name" value="N-ACETYLGLUCOSAMINE-1-PHOSPHODIESTER ALPHA-N-ACETYLGLUCOSAMINIDASE"/>
    <property type="match status" value="1"/>
</dbReference>
<protein>
    <submittedName>
        <fullName evidence="3">Ig-like domain (Group 2)</fullName>
    </submittedName>
</protein>
<name>A0A1T4Y1N3_9BACL</name>
<evidence type="ECO:0000313" key="4">
    <source>
        <dbReference type="Proteomes" id="UP000190042"/>
    </source>
</evidence>
<dbReference type="InterPro" id="IPR001119">
    <property type="entry name" value="SLH_dom"/>
</dbReference>
<dbReference type="InterPro" id="IPR018711">
    <property type="entry name" value="NAGPA"/>
</dbReference>
<dbReference type="Gene3D" id="2.60.40.1080">
    <property type="match status" value="1"/>
</dbReference>
<feature type="domain" description="SLH" evidence="2">
    <location>
        <begin position="582"/>
        <end position="642"/>
    </location>
</feature>
<dbReference type="Pfam" id="PF00395">
    <property type="entry name" value="SLH"/>
    <property type="match status" value="3"/>
</dbReference>